<name>A0A2S9WVK5_9FLAO</name>
<keyword evidence="1" id="KW-0732">Signal</keyword>
<protein>
    <recommendedName>
        <fullName evidence="4">DUF3575 domain-containing protein</fullName>
    </recommendedName>
</protein>
<dbReference type="EMBL" id="MQUC01000003">
    <property type="protein sequence ID" value="PRP67495.1"/>
    <property type="molecule type" value="Genomic_DNA"/>
</dbReference>
<proteinExistence type="predicted"/>
<comment type="caution">
    <text evidence="2">The sequence shown here is derived from an EMBL/GenBank/DDBJ whole genome shotgun (WGS) entry which is preliminary data.</text>
</comment>
<keyword evidence="3" id="KW-1185">Reference proteome</keyword>
<organism evidence="2 3">
    <name type="scientific">Nonlabens agnitus</name>
    <dbReference type="NCBI Taxonomy" id="870484"/>
    <lineage>
        <taxon>Bacteria</taxon>
        <taxon>Pseudomonadati</taxon>
        <taxon>Bacteroidota</taxon>
        <taxon>Flavobacteriia</taxon>
        <taxon>Flavobacteriales</taxon>
        <taxon>Flavobacteriaceae</taxon>
        <taxon>Nonlabens</taxon>
    </lineage>
</organism>
<dbReference type="Proteomes" id="UP000239532">
    <property type="component" value="Unassembled WGS sequence"/>
</dbReference>
<evidence type="ECO:0008006" key="4">
    <source>
        <dbReference type="Google" id="ProtNLM"/>
    </source>
</evidence>
<evidence type="ECO:0000313" key="3">
    <source>
        <dbReference type="Proteomes" id="UP000239532"/>
    </source>
</evidence>
<dbReference type="AlphaFoldDB" id="A0A2S9WVK5"/>
<dbReference type="RefSeq" id="WP_105983217.1">
    <property type="nucleotide sequence ID" value="NZ_MQUC01000003.1"/>
</dbReference>
<feature type="signal peptide" evidence="1">
    <location>
        <begin position="1"/>
        <end position="19"/>
    </location>
</feature>
<sequence length="182" mass="20850">MKQILFTATALLLSAFTFAQIPDQNRSKTDFQNETIYRVNLLLTPNLEIEKDVTKDISILASAGFGIGYYNSYRLSEREGNFIFPFQIELATRYYTNFNRRLEKGKTIENNSGNYVALSFANVFEAENDDVRVEPGSALIGAYGIQRTYWKHFNLNFQTGLGYDFQQEEVAGQLILKLGYTF</sequence>
<dbReference type="OrthoDB" id="883248at2"/>
<evidence type="ECO:0000256" key="1">
    <source>
        <dbReference type="SAM" id="SignalP"/>
    </source>
</evidence>
<gene>
    <name evidence="2" type="ORF">BST86_10515</name>
</gene>
<accession>A0A2S9WVK5</accession>
<evidence type="ECO:0000313" key="2">
    <source>
        <dbReference type="EMBL" id="PRP67495.1"/>
    </source>
</evidence>
<reference evidence="2 3" key="1">
    <citation type="submission" date="2016-11" db="EMBL/GenBank/DDBJ databases">
        <title>Trade-off between light-utilization and light-protection in marine flavobacteria.</title>
        <authorList>
            <person name="Kumagai Y."/>
        </authorList>
    </citation>
    <scope>NUCLEOTIDE SEQUENCE [LARGE SCALE GENOMIC DNA]</scope>
    <source>
        <strain evidence="2 3">JCM 17109</strain>
    </source>
</reference>
<feature type="chain" id="PRO_5015461985" description="DUF3575 domain-containing protein" evidence="1">
    <location>
        <begin position="20"/>
        <end position="182"/>
    </location>
</feature>